<accession>A0ABP0CL22</accession>
<sequence length="353" mass="35734">MTPRSPHPGGPAGGGPGASLGSSYSMGVGRDSYFDSPSSIRSPPTGPASLRAPPGGPNQNRKLGPSPGPSTPQGGRGRGEVSPSSTGGPPTGPRGYGPGRSGGPGGPGAEHSASIGGNGPGGPNGPYTPRQGRGNGAWGISGGPGRRMSSAGPSPNPGGPAGRGDGGGGIPIGPRAGPGMSIGSANTGLGGPNSRSRGGSPSGQRPFNPPTGPASLQQGSQQQQMQASGMNGDRGNYHRDRDRPGRGSLVMSSSTQSVAQQAMANMPAIIPGGKLDPLLHHGILPEMLPHYQRLREEEERLRVELDVKQGRLRKQLRSWDKMEREARAFKLKSDLSEKSLKTISGEDVGGSAF</sequence>
<feature type="compositionally biased region" description="Gly residues" evidence="1">
    <location>
        <begin position="133"/>
        <end position="145"/>
    </location>
</feature>
<dbReference type="EMBL" id="CAWUHD010000114">
    <property type="protein sequence ID" value="CAK7232658.1"/>
    <property type="molecule type" value="Genomic_DNA"/>
</dbReference>
<feature type="compositionally biased region" description="Gly residues" evidence="1">
    <location>
        <begin position="94"/>
        <end position="108"/>
    </location>
</feature>
<feature type="compositionally biased region" description="Gly residues" evidence="1">
    <location>
        <begin position="159"/>
        <end position="171"/>
    </location>
</feature>
<protein>
    <submittedName>
        <fullName evidence="2">Uncharacterized protein</fullName>
    </submittedName>
</protein>
<evidence type="ECO:0000256" key="1">
    <source>
        <dbReference type="SAM" id="MobiDB-lite"/>
    </source>
</evidence>
<feature type="compositionally biased region" description="Low complexity" evidence="1">
    <location>
        <begin position="217"/>
        <end position="230"/>
    </location>
</feature>
<reference evidence="2 3" key="1">
    <citation type="submission" date="2024-01" db="EMBL/GenBank/DDBJ databases">
        <authorList>
            <person name="Allen C."/>
            <person name="Tagirdzhanova G."/>
        </authorList>
    </citation>
    <scope>NUCLEOTIDE SEQUENCE [LARGE SCALE GENOMIC DNA]</scope>
</reference>
<feature type="compositionally biased region" description="Low complexity" evidence="1">
    <location>
        <begin position="192"/>
        <end position="206"/>
    </location>
</feature>
<feature type="compositionally biased region" description="Basic and acidic residues" evidence="1">
    <location>
        <begin position="235"/>
        <end position="245"/>
    </location>
</feature>
<feature type="region of interest" description="Disordered" evidence="1">
    <location>
        <begin position="1"/>
        <end position="257"/>
    </location>
</feature>
<evidence type="ECO:0000313" key="2">
    <source>
        <dbReference type="EMBL" id="CAK7232658.1"/>
    </source>
</evidence>
<keyword evidence="3" id="KW-1185">Reference proteome</keyword>
<name>A0ABP0CL22_9PEZI</name>
<organism evidence="2 3">
    <name type="scientific">Sporothrix eucalyptigena</name>
    <dbReference type="NCBI Taxonomy" id="1812306"/>
    <lineage>
        <taxon>Eukaryota</taxon>
        <taxon>Fungi</taxon>
        <taxon>Dikarya</taxon>
        <taxon>Ascomycota</taxon>
        <taxon>Pezizomycotina</taxon>
        <taxon>Sordariomycetes</taxon>
        <taxon>Sordariomycetidae</taxon>
        <taxon>Ophiostomatales</taxon>
        <taxon>Ophiostomataceae</taxon>
        <taxon>Sporothrix</taxon>
    </lineage>
</organism>
<comment type="caution">
    <text evidence="2">The sequence shown here is derived from an EMBL/GenBank/DDBJ whole genome shotgun (WGS) entry which is preliminary data.</text>
</comment>
<gene>
    <name evidence="2" type="ORF">SEUCBS140593_008335</name>
</gene>
<proteinExistence type="predicted"/>
<dbReference type="Proteomes" id="UP001642482">
    <property type="component" value="Unassembled WGS sequence"/>
</dbReference>
<evidence type="ECO:0000313" key="3">
    <source>
        <dbReference type="Proteomes" id="UP001642482"/>
    </source>
</evidence>